<dbReference type="Gramene" id="mRNA:HanXRQr2_Chr04g0144341">
    <property type="protein sequence ID" value="mRNA:HanXRQr2_Chr04g0144341"/>
    <property type="gene ID" value="HanXRQr2_Chr04g0144341"/>
</dbReference>
<evidence type="ECO:0000256" key="1">
    <source>
        <dbReference type="SAM" id="MobiDB-lite"/>
    </source>
</evidence>
<dbReference type="PANTHER" id="PTHR48449">
    <property type="entry name" value="DUF1985 DOMAIN-CONTAINING PROTEIN"/>
    <property type="match status" value="1"/>
</dbReference>
<dbReference type="AlphaFoldDB" id="A0A9K3J467"/>
<sequence length="275" mass="31210">MYVGPDMTFRGRVFGHVQARVKVSDLKNVFDSSLDQLSDLDAVRLCLLMLLEVGFMGSQSPYLVDSDALELVEDLDSWNTFPWGSYVWKVVYMQLHNALPKRSARRAFSPLNYTLEGFIWAFKIWIFEVFPYSKKFAIKHNGIPRAISWGKNKCISWMLALPFVVNATVPGFEPLPVLTPTPAECATDWWCASCQFFDGYANDFSPLLKKARLSSVPQPSVMVRDQLVGDISNPTTMLVEDNTDSTTMPVDDIARTNTMPSSNNHGFKKRPRRTY</sequence>
<protein>
    <recommendedName>
        <fullName evidence="4">Phospholipase-like protein</fullName>
    </recommendedName>
</protein>
<keyword evidence="3" id="KW-1185">Reference proteome</keyword>
<reference evidence="2" key="2">
    <citation type="submission" date="2020-06" db="EMBL/GenBank/DDBJ databases">
        <title>Helianthus annuus Genome sequencing and assembly Release 2.</title>
        <authorList>
            <person name="Gouzy J."/>
            <person name="Langlade N."/>
            <person name="Munos S."/>
        </authorList>
    </citation>
    <scope>NUCLEOTIDE SEQUENCE</scope>
    <source>
        <tissue evidence="2">Leaves</tissue>
    </source>
</reference>
<dbReference type="Proteomes" id="UP000215914">
    <property type="component" value="Unassembled WGS sequence"/>
</dbReference>
<feature type="compositionally biased region" description="Basic residues" evidence="1">
    <location>
        <begin position="266"/>
        <end position="275"/>
    </location>
</feature>
<organism evidence="2 3">
    <name type="scientific">Helianthus annuus</name>
    <name type="common">Common sunflower</name>
    <dbReference type="NCBI Taxonomy" id="4232"/>
    <lineage>
        <taxon>Eukaryota</taxon>
        <taxon>Viridiplantae</taxon>
        <taxon>Streptophyta</taxon>
        <taxon>Embryophyta</taxon>
        <taxon>Tracheophyta</taxon>
        <taxon>Spermatophyta</taxon>
        <taxon>Magnoliopsida</taxon>
        <taxon>eudicotyledons</taxon>
        <taxon>Gunneridae</taxon>
        <taxon>Pentapetalae</taxon>
        <taxon>asterids</taxon>
        <taxon>campanulids</taxon>
        <taxon>Asterales</taxon>
        <taxon>Asteraceae</taxon>
        <taxon>Asteroideae</taxon>
        <taxon>Heliantheae alliance</taxon>
        <taxon>Heliantheae</taxon>
        <taxon>Helianthus</taxon>
    </lineage>
</organism>
<evidence type="ECO:0000313" key="2">
    <source>
        <dbReference type="EMBL" id="KAF5808350.1"/>
    </source>
</evidence>
<feature type="region of interest" description="Disordered" evidence="1">
    <location>
        <begin position="235"/>
        <end position="275"/>
    </location>
</feature>
<evidence type="ECO:0000313" key="3">
    <source>
        <dbReference type="Proteomes" id="UP000215914"/>
    </source>
</evidence>
<name>A0A9K3J467_HELAN</name>
<evidence type="ECO:0008006" key="4">
    <source>
        <dbReference type="Google" id="ProtNLM"/>
    </source>
</evidence>
<reference evidence="2" key="1">
    <citation type="journal article" date="2017" name="Nature">
        <title>The sunflower genome provides insights into oil metabolism, flowering and Asterid evolution.</title>
        <authorList>
            <person name="Badouin H."/>
            <person name="Gouzy J."/>
            <person name="Grassa C.J."/>
            <person name="Murat F."/>
            <person name="Staton S.E."/>
            <person name="Cottret L."/>
            <person name="Lelandais-Briere C."/>
            <person name="Owens G.L."/>
            <person name="Carrere S."/>
            <person name="Mayjonade B."/>
            <person name="Legrand L."/>
            <person name="Gill N."/>
            <person name="Kane N.C."/>
            <person name="Bowers J.E."/>
            <person name="Hubner S."/>
            <person name="Bellec A."/>
            <person name="Berard A."/>
            <person name="Berges H."/>
            <person name="Blanchet N."/>
            <person name="Boniface M.C."/>
            <person name="Brunel D."/>
            <person name="Catrice O."/>
            <person name="Chaidir N."/>
            <person name="Claudel C."/>
            <person name="Donnadieu C."/>
            <person name="Faraut T."/>
            <person name="Fievet G."/>
            <person name="Helmstetter N."/>
            <person name="King M."/>
            <person name="Knapp S.J."/>
            <person name="Lai Z."/>
            <person name="Le Paslier M.C."/>
            <person name="Lippi Y."/>
            <person name="Lorenzon L."/>
            <person name="Mandel J.R."/>
            <person name="Marage G."/>
            <person name="Marchand G."/>
            <person name="Marquand E."/>
            <person name="Bret-Mestries E."/>
            <person name="Morien E."/>
            <person name="Nambeesan S."/>
            <person name="Nguyen T."/>
            <person name="Pegot-Espagnet P."/>
            <person name="Pouilly N."/>
            <person name="Raftis F."/>
            <person name="Sallet E."/>
            <person name="Schiex T."/>
            <person name="Thomas J."/>
            <person name="Vandecasteele C."/>
            <person name="Vares D."/>
            <person name="Vear F."/>
            <person name="Vautrin S."/>
            <person name="Crespi M."/>
            <person name="Mangin B."/>
            <person name="Burke J.M."/>
            <person name="Salse J."/>
            <person name="Munos S."/>
            <person name="Vincourt P."/>
            <person name="Rieseberg L.H."/>
            <person name="Langlade N.B."/>
        </authorList>
    </citation>
    <scope>NUCLEOTIDE SEQUENCE</scope>
    <source>
        <tissue evidence="2">Leaves</tissue>
    </source>
</reference>
<gene>
    <name evidence="2" type="ORF">HanXRQr2_Chr04g0144341</name>
</gene>
<dbReference type="EMBL" id="MNCJ02000319">
    <property type="protein sequence ID" value="KAF5808350.1"/>
    <property type="molecule type" value="Genomic_DNA"/>
</dbReference>
<comment type="caution">
    <text evidence="2">The sequence shown here is derived from an EMBL/GenBank/DDBJ whole genome shotgun (WGS) entry which is preliminary data.</text>
</comment>
<proteinExistence type="predicted"/>
<dbReference type="PANTHER" id="PTHR48449:SF1">
    <property type="entry name" value="DUF1985 DOMAIN-CONTAINING PROTEIN"/>
    <property type="match status" value="1"/>
</dbReference>
<accession>A0A9K3J467</accession>
<feature type="compositionally biased region" description="Polar residues" evidence="1">
    <location>
        <begin position="255"/>
        <end position="265"/>
    </location>
</feature>